<evidence type="ECO:0000313" key="1">
    <source>
        <dbReference type="EMBL" id="KAJ7989338.1"/>
    </source>
</evidence>
<comment type="caution">
    <text evidence="1">The sequence shown here is derived from an EMBL/GenBank/DDBJ whole genome shotgun (WGS) entry which is preliminary data.</text>
</comment>
<protein>
    <submittedName>
        <fullName evidence="1">Uncharacterized protein</fullName>
    </submittedName>
</protein>
<gene>
    <name evidence="1" type="ORF">DPEC_G00303500</name>
</gene>
<dbReference type="Proteomes" id="UP001157502">
    <property type="component" value="Chromosome 29"/>
</dbReference>
<organism evidence="1 2">
    <name type="scientific">Dallia pectoralis</name>
    <name type="common">Alaska blackfish</name>
    <dbReference type="NCBI Taxonomy" id="75939"/>
    <lineage>
        <taxon>Eukaryota</taxon>
        <taxon>Metazoa</taxon>
        <taxon>Chordata</taxon>
        <taxon>Craniata</taxon>
        <taxon>Vertebrata</taxon>
        <taxon>Euteleostomi</taxon>
        <taxon>Actinopterygii</taxon>
        <taxon>Neopterygii</taxon>
        <taxon>Teleostei</taxon>
        <taxon>Protacanthopterygii</taxon>
        <taxon>Esociformes</taxon>
        <taxon>Umbridae</taxon>
        <taxon>Dallia</taxon>
    </lineage>
</organism>
<sequence length="169" mass="18614">MEPPFLEKRKSDVANENKRTKKQKVSASSKATETLDVMKTEVKKIMQSLRNKLDQQASADLTDFIRDKLEILEKDTKQMVGVFGKTGAGKSSLINAILDETDLLPSGGQGACTSVMIRVEANLTNDKCIAEIEFIPKQVIKYVTSVLSHKMFGCGAIKNGTLICTDRLC</sequence>
<reference evidence="1" key="1">
    <citation type="submission" date="2021-05" db="EMBL/GenBank/DDBJ databases">
        <authorList>
            <person name="Pan Q."/>
            <person name="Jouanno E."/>
            <person name="Zahm M."/>
            <person name="Klopp C."/>
            <person name="Cabau C."/>
            <person name="Louis A."/>
            <person name="Berthelot C."/>
            <person name="Parey E."/>
            <person name="Roest Crollius H."/>
            <person name="Montfort J."/>
            <person name="Robinson-Rechavi M."/>
            <person name="Bouchez O."/>
            <person name="Lampietro C."/>
            <person name="Lopez Roques C."/>
            <person name="Donnadieu C."/>
            <person name="Postlethwait J."/>
            <person name="Bobe J."/>
            <person name="Dillon D."/>
            <person name="Chandos A."/>
            <person name="von Hippel F."/>
            <person name="Guiguen Y."/>
        </authorList>
    </citation>
    <scope>NUCLEOTIDE SEQUENCE</scope>
    <source>
        <strain evidence="1">YG-Jan2019</strain>
    </source>
</reference>
<dbReference type="EMBL" id="CM055756">
    <property type="protein sequence ID" value="KAJ7989338.1"/>
    <property type="molecule type" value="Genomic_DNA"/>
</dbReference>
<accession>A0ACC2FDB2</accession>
<evidence type="ECO:0000313" key="2">
    <source>
        <dbReference type="Proteomes" id="UP001157502"/>
    </source>
</evidence>
<keyword evidence="2" id="KW-1185">Reference proteome</keyword>
<name>A0ACC2FDB2_DALPE</name>
<proteinExistence type="predicted"/>